<reference evidence="1" key="1">
    <citation type="journal article" date="2015" name="Front. Microbiol.">
        <title>Combining genomic sequencing methods to explore viral diversity and reveal potential virus-host interactions.</title>
        <authorList>
            <person name="Chow C.E."/>
            <person name="Winget D.M."/>
            <person name="White R.A.III."/>
            <person name="Hallam S.J."/>
            <person name="Suttle C.A."/>
        </authorList>
    </citation>
    <scope>NUCLEOTIDE SEQUENCE</scope>
    <source>
        <strain evidence="1">Anoxic2_1</strain>
    </source>
</reference>
<proteinExistence type="predicted"/>
<protein>
    <submittedName>
        <fullName evidence="1">Uncharacterized protein</fullName>
    </submittedName>
</protein>
<sequence>MAEEFSMPTAAGQEGEQAAAAAAAAIQDATAGLREMGDSVRSAVREVGSFGRSLGFAVSKVGAIAGGVGKGFIADTMATAVSNQMRIGGDFNRNLTLGALQAARELPFGLGNAFADVTDPLSRAVGRTLAVTGPIARFGGQVNPEARQELFSRNLQAARREHAEGIDVGITAASDASVAAAIAGTTTGRILDMVGDLFQ</sequence>
<reference evidence="1" key="2">
    <citation type="submission" date="2015-03" db="EMBL/GenBank/DDBJ databases">
        <authorList>
            <person name="Chow C.-E.T."/>
            <person name="Winget D.M."/>
            <person name="White R.A.III."/>
            <person name="Hallam S.J."/>
            <person name="Suttle C.A."/>
        </authorList>
    </citation>
    <scope>NUCLEOTIDE SEQUENCE</scope>
    <source>
        <strain evidence="1">Anoxic2_1</strain>
    </source>
</reference>
<accession>A0A0F7L202</accession>
<name>A0A0F7L202_9VIRU</name>
<organism evidence="1">
    <name type="scientific">uncultured marine virus</name>
    <dbReference type="NCBI Taxonomy" id="186617"/>
    <lineage>
        <taxon>Viruses</taxon>
        <taxon>environmental samples</taxon>
    </lineage>
</organism>
<evidence type="ECO:0000313" key="1">
    <source>
        <dbReference type="EMBL" id="AKH46584.1"/>
    </source>
</evidence>
<dbReference type="EMBL" id="KR029585">
    <property type="protein sequence ID" value="AKH46584.1"/>
    <property type="molecule type" value="Genomic_DNA"/>
</dbReference>